<feature type="compositionally biased region" description="Polar residues" evidence="2">
    <location>
        <begin position="675"/>
        <end position="685"/>
    </location>
</feature>
<dbReference type="AlphaFoldDB" id="A0A550BTX6"/>
<feature type="region of interest" description="Disordered" evidence="2">
    <location>
        <begin position="810"/>
        <end position="834"/>
    </location>
</feature>
<dbReference type="OrthoDB" id="3270311at2759"/>
<dbReference type="EMBL" id="VDMD01000083">
    <property type="protein sequence ID" value="TRM55976.1"/>
    <property type="molecule type" value="Genomic_DNA"/>
</dbReference>
<proteinExistence type="predicted"/>
<feature type="compositionally biased region" description="Polar residues" evidence="2">
    <location>
        <begin position="508"/>
        <end position="522"/>
    </location>
</feature>
<keyword evidence="4" id="KW-1185">Reference proteome</keyword>
<dbReference type="STRING" id="97359.A0A550BTX6"/>
<organism evidence="3 4">
    <name type="scientific">Schizophyllum amplum</name>
    <dbReference type="NCBI Taxonomy" id="97359"/>
    <lineage>
        <taxon>Eukaryota</taxon>
        <taxon>Fungi</taxon>
        <taxon>Dikarya</taxon>
        <taxon>Basidiomycota</taxon>
        <taxon>Agaricomycotina</taxon>
        <taxon>Agaricomycetes</taxon>
        <taxon>Agaricomycetidae</taxon>
        <taxon>Agaricales</taxon>
        <taxon>Schizophyllaceae</taxon>
        <taxon>Schizophyllum</taxon>
    </lineage>
</organism>
<name>A0A550BTX6_9AGAR</name>
<dbReference type="Proteomes" id="UP000320762">
    <property type="component" value="Unassembled WGS sequence"/>
</dbReference>
<feature type="compositionally biased region" description="Basic and acidic residues" evidence="2">
    <location>
        <begin position="606"/>
        <end position="619"/>
    </location>
</feature>
<comment type="caution">
    <text evidence="3">The sequence shown here is derived from an EMBL/GenBank/DDBJ whole genome shotgun (WGS) entry which is preliminary data.</text>
</comment>
<feature type="compositionally biased region" description="Basic residues" evidence="2">
    <location>
        <begin position="730"/>
        <end position="744"/>
    </location>
</feature>
<feature type="compositionally biased region" description="Polar residues" evidence="2">
    <location>
        <begin position="480"/>
        <end position="493"/>
    </location>
</feature>
<feature type="region of interest" description="Disordered" evidence="2">
    <location>
        <begin position="409"/>
        <end position="550"/>
    </location>
</feature>
<protein>
    <submittedName>
        <fullName evidence="3">Uncharacterized protein</fullName>
    </submittedName>
</protein>
<sequence length="965" mass="102571">MDPTPPSSLASSYRSHRTPSASTLWAHLIRKDSPLTSSPTMSSAMLSTPVAPLDKTGTSMRMLLHDTQANFESFSSRVDKLLDAVENTKSEMEDMKQMMRAERESTASDMIDLVNRCQREIQKSLGEPTQSAQTRTLSSDIFAKLDVICSRLDSMDQAQKYNNQLLHSQTQYMRQLQDQSTLAMNNISPILPNIQKLATIVDASSVKVTENLHPLILSSVAQSVSSSVLTSVSDTVRSSISDCVSSVLPGAVFSAVSLSIPAAPTSSARSTDFADSETITKLASEISTAVGESLRSALRSDIAQTSETLRNSLVPAYISAVVPDVVRGVSDKLCLSIGANQNDLSDKTRLAVDQALRDVVPGVVRTTAADALRDVADNVRNVLNERLLVALASSVNSAAAARFAQEGLARRQSAISGSPKKRRAPYMDSEQTRKRSRMLGSMREPHASAPATRRGADFLGATGSQDAARTASFRPPRAIASSTSIRSTHNQTLPRRPLAEIFPDDSSPLVTRNASNGTSSPPSEALLGRSTGSRLGPATSHIHPSDDAANHQISETSGAHHTLEGLSGADGALEEADAEGSVVSQDAYHAAEVFRDAQTRPAVDQAARDRDGGTCKEVGDNWQLPSSSPPSSPSPLRTTLTSARSVAGLIADTLRTPAEDVKQNILLRRSVSQLYTPESSSAMETSSPAMGASPARGSSSAMGSSLQGSSPTDGFQRGAAVNQVPSTISRKQRQLHLHQSKRVLRSSVSPSIAAGSVPPLVPGGVNRNAAKPTSLAQRLFPPILAASDTTTQTIEDATRTSGDIARTLRGATATPTRKKKRTPVPLTAPRVTRASVAASPTANYLFQELPSRNRFVTPAPHSHAGPSSETTMKPAVSLDDAASTANALPATSAPSTSTSVPTTVEYPTAVRVMGSNIQSQNLQSTAFRTPVPATVMFHRERRSPSRPFKGRRFIPLDDSDDEIVD</sequence>
<feature type="compositionally biased region" description="Low complexity" evidence="2">
    <location>
        <begin position="686"/>
        <end position="711"/>
    </location>
</feature>
<feature type="region of interest" description="Disordered" evidence="2">
    <location>
        <begin position="675"/>
        <end position="765"/>
    </location>
</feature>
<evidence type="ECO:0000313" key="4">
    <source>
        <dbReference type="Proteomes" id="UP000320762"/>
    </source>
</evidence>
<feature type="region of interest" description="Disordered" evidence="2">
    <location>
        <begin position="600"/>
        <end position="638"/>
    </location>
</feature>
<accession>A0A550BTX6</accession>
<evidence type="ECO:0000313" key="3">
    <source>
        <dbReference type="EMBL" id="TRM55976.1"/>
    </source>
</evidence>
<gene>
    <name evidence="3" type="ORF">BD626DRAFT_576215</name>
</gene>
<reference evidence="3 4" key="1">
    <citation type="journal article" date="2019" name="New Phytol.">
        <title>Comparative genomics reveals unique wood-decay strategies and fruiting body development in the Schizophyllaceae.</title>
        <authorList>
            <person name="Almasi E."/>
            <person name="Sahu N."/>
            <person name="Krizsan K."/>
            <person name="Balint B."/>
            <person name="Kovacs G.M."/>
            <person name="Kiss B."/>
            <person name="Cseklye J."/>
            <person name="Drula E."/>
            <person name="Henrissat B."/>
            <person name="Nagy I."/>
            <person name="Chovatia M."/>
            <person name="Adam C."/>
            <person name="LaButti K."/>
            <person name="Lipzen A."/>
            <person name="Riley R."/>
            <person name="Grigoriev I.V."/>
            <person name="Nagy L.G."/>
        </authorList>
    </citation>
    <scope>NUCLEOTIDE SEQUENCE [LARGE SCALE GENOMIC DNA]</scope>
    <source>
        <strain evidence="3 4">NL-1724</strain>
    </source>
</reference>
<feature type="coiled-coil region" evidence="1">
    <location>
        <begin position="78"/>
        <end position="105"/>
    </location>
</feature>
<evidence type="ECO:0000256" key="1">
    <source>
        <dbReference type="SAM" id="Coils"/>
    </source>
</evidence>
<evidence type="ECO:0000256" key="2">
    <source>
        <dbReference type="SAM" id="MobiDB-lite"/>
    </source>
</evidence>
<feature type="region of interest" description="Disordered" evidence="2">
    <location>
        <begin position="882"/>
        <end position="901"/>
    </location>
</feature>
<feature type="region of interest" description="Disordered" evidence="2">
    <location>
        <begin position="940"/>
        <end position="965"/>
    </location>
</feature>
<keyword evidence="1" id="KW-0175">Coiled coil</keyword>